<dbReference type="RefSeq" id="WP_166508298.1">
    <property type="nucleotide sequence ID" value="NZ_CP043026.1"/>
</dbReference>
<keyword evidence="1" id="KW-1133">Transmembrane helix</keyword>
<evidence type="ECO:0000313" key="3">
    <source>
        <dbReference type="Proteomes" id="UP000323144"/>
    </source>
</evidence>
<feature type="transmembrane region" description="Helical" evidence="1">
    <location>
        <begin position="589"/>
        <end position="613"/>
    </location>
</feature>
<sequence>MHKYYGGQKDYSIVSAIYAVTENAKWVEQQFISYLDFTSSDKAELKNLFRVDLFDNNEVGQEEYGQELNDVINMISFYDRTNKEYVIAFTTNLGMYSYVYKTEADFATSNSVAYKALFLKSQRVNLTEGALESPASVQIKKGSLNYIDGELYFLTDYFTKVGLSNFKPNLEKTYISNAYKKVSLDTLLTNELMQIDSQQLGSLGTVEEKVAALRDEIKEDNLDQFTNTNSGDRSVGEIFRKSTLKTSDSGDNWDFDIQIDKETQKTLFPENTYGDFAEDATVKLVANEKSFTSRVSGSATKNIAVKYKLPYDLVKLRSALSEKYNNNVLQYDNFNHIIGQIYSDVQEVLEDSVKIKSQDRPMFPRSSQYWQINNWAGDDTSSSEWAADWGLFANAPVEGENGYYSATLSNINIKIGSAKDVKDYFTIGQNIKEEDFEANGIFKDGDSLYIRLAPINVKFKSDSRLIKTALEAENRAKFELEMENSKKEAQKIQFNGRGFNVGSSKEEIQWLLNKQSTLLPGYKFGIDEVQWKKIQSSIKPYDTTITVWMYDAAFTSPSAPSINTFLTANAIEVQVKILGLTEVNPLPQWIIPILTVGGMALVASTVLMIWFIARKRHYKRAVGKEQAKIVAARRKEAKKALKGEK</sequence>
<name>A0A5B9Y4F4_9MOLU</name>
<reference evidence="2 3" key="1">
    <citation type="submission" date="2019-08" db="EMBL/GenBank/DDBJ databases">
        <title>Complete genome sequence of Spiroplasma chinense CCH (DSM 19755).</title>
        <authorList>
            <person name="Shen H.-Y."/>
            <person name="Lin Y.-C."/>
            <person name="Chou L."/>
            <person name="Kuo C.-H."/>
        </authorList>
    </citation>
    <scope>NUCLEOTIDE SEQUENCE [LARGE SCALE GENOMIC DNA]</scope>
    <source>
        <strain evidence="2 3">CCH</strain>
    </source>
</reference>
<gene>
    <name evidence="2" type="ORF">SCHIN_v1c07260</name>
</gene>
<dbReference type="EMBL" id="CP043026">
    <property type="protein sequence ID" value="QEH61921.1"/>
    <property type="molecule type" value="Genomic_DNA"/>
</dbReference>
<keyword evidence="1" id="KW-0812">Transmembrane</keyword>
<dbReference type="AlphaFoldDB" id="A0A5B9Y4F4"/>
<dbReference type="KEGG" id="schi:SCHIN_v1c07260"/>
<keyword evidence="3" id="KW-1185">Reference proteome</keyword>
<protein>
    <submittedName>
        <fullName evidence="2">Uncharacterized protein</fullName>
    </submittedName>
</protein>
<accession>A0A5B9Y4F4</accession>
<evidence type="ECO:0000256" key="1">
    <source>
        <dbReference type="SAM" id="Phobius"/>
    </source>
</evidence>
<organism evidence="2 3">
    <name type="scientific">Spiroplasma chinense</name>
    <dbReference type="NCBI Taxonomy" id="216932"/>
    <lineage>
        <taxon>Bacteria</taxon>
        <taxon>Bacillati</taxon>
        <taxon>Mycoplasmatota</taxon>
        <taxon>Mollicutes</taxon>
        <taxon>Entomoplasmatales</taxon>
        <taxon>Spiroplasmataceae</taxon>
        <taxon>Spiroplasma</taxon>
    </lineage>
</organism>
<dbReference type="Proteomes" id="UP000323144">
    <property type="component" value="Chromosome"/>
</dbReference>
<keyword evidence="1" id="KW-0472">Membrane</keyword>
<evidence type="ECO:0000313" key="2">
    <source>
        <dbReference type="EMBL" id="QEH61921.1"/>
    </source>
</evidence>
<proteinExistence type="predicted"/>